<proteinExistence type="predicted"/>
<reference evidence="1" key="1">
    <citation type="submission" date="2021-01" db="EMBL/GenBank/DDBJ databases">
        <authorList>
            <person name="Corre E."/>
            <person name="Pelletier E."/>
            <person name="Niang G."/>
            <person name="Scheremetjew M."/>
            <person name="Finn R."/>
            <person name="Kale V."/>
            <person name="Holt S."/>
            <person name="Cochrane G."/>
            <person name="Meng A."/>
            <person name="Brown T."/>
            <person name="Cohen L."/>
        </authorList>
    </citation>
    <scope>NUCLEOTIDE SEQUENCE</scope>
    <source>
        <strain evidence="1">CCMP3105</strain>
    </source>
</reference>
<dbReference type="AlphaFoldDB" id="A0A7S4VWK3"/>
<organism evidence="1">
    <name type="scientific">Alexandrium monilatum</name>
    <dbReference type="NCBI Taxonomy" id="311494"/>
    <lineage>
        <taxon>Eukaryota</taxon>
        <taxon>Sar</taxon>
        <taxon>Alveolata</taxon>
        <taxon>Dinophyceae</taxon>
        <taxon>Gonyaulacales</taxon>
        <taxon>Pyrocystaceae</taxon>
        <taxon>Alexandrium</taxon>
    </lineage>
</organism>
<evidence type="ECO:0000313" key="1">
    <source>
        <dbReference type="EMBL" id="CAE4635809.1"/>
    </source>
</evidence>
<accession>A0A7S4VWK3</accession>
<gene>
    <name evidence="1" type="ORF">AMON00008_LOCUS45618</name>
</gene>
<protein>
    <submittedName>
        <fullName evidence="1">Uncharacterized protein</fullName>
    </submittedName>
</protein>
<name>A0A7S4VWK3_9DINO</name>
<sequence>MLSKCEDFLTFTRRAEGMSEGDVLEELGNKQAAQRISCLDVIHAILPAKLLGVVALTLMFTFSYYNTHCDYAGGFHWWPKPIRLAFSTQFSVLNAMFPNLFPVNMQEGAVWTMPSED</sequence>
<dbReference type="EMBL" id="HBNR01064594">
    <property type="protein sequence ID" value="CAE4635809.1"/>
    <property type="molecule type" value="Transcribed_RNA"/>
</dbReference>